<accession>A0A9Q5NA06</accession>
<sequence>MAYYYDPSSYANTLYGGPPFVRRRPSPPPETYYPRGAADPYVRALAEEQAARAALQDAIKREREARQRRAEEEARAHIHGRPKREECDRARQRPKTMYGGYYPDYGCGQSYPDFGYGNWRETGGYDGMDYESDYPQLSNSYYPPRGEPMRKQGFQSVPRTARSSPRSPMHQQQPPSPKSPDLGPKISIPISSPSPKPSKPVKPETPIEEQHAAAAKIQSAFRIHHALTSIKSARERFDSLSTSFSFPESLEFDLSFVPQGEERPKLTYTKPNAPVHAHEDALLKLLQTLDAIESHGDSTVRERRRDLVREVEKELERIDAEIRRQYEVVKSKVAAEAKANDETMEIDSETQPAVETTATQEANMDEDMPSGSAATAQEADDAIAARLNAPTKSGSTSAAMDVEPPSPSIVLSSSVDSSSAQPPVTVEEPIEDVPPAAASNDSPTESDTEAEVKTPPALNIPLPHSQPVIHSPESPQDAVKSSVKEMQVEAAESEKATGDAKSSRRKVTVEDANTEEKDYVVL</sequence>
<evidence type="ECO:0000256" key="2">
    <source>
        <dbReference type="SAM" id="MobiDB-lite"/>
    </source>
</evidence>
<dbReference type="SUPFAM" id="SSF63491">
    <property type="entry name" value="BAG domain"/>
    <property type="match status" value="1"/>
</dbReference>
<dbReference type="AlphaFoldDB" id="A0A9Q5NA06"/>
<feature type="domain" description="BAG" evidence="3">
    <location>
        <begin position="280"/>
        <end position="320"/>
    </location>
</feature>
<feature type="coiled-coil region" evidence="1">
    <location>
        <begin position="301"/>
        <end position="328"/>
    </location>
</feature>
<dbReference type="InterPro" id="IPR003103">
    <property type="entry name" value="BAG_domain"/>
</dbReference>
<comment type="caution">
    <text evidence="4">The sequence shown here is derived from an EMBL/GenBank/DDBJ whole genome shotgun (WGS) entry which is preliminary data.</text>
</comment>
<feature type="compositionally biased region" description="Basic and acidic residues" evidence="2">
    <location>
        <begin position="66"/>
        <end position="76"/>
    </location>
</feature>
<dbReference type="Proteomes" id="UP000757232">
    <property type="component" value="Unassembled WGS sequence"/>
</dbReference>
<protein>
    <recommendedName>
        <fullName evidence="3">BAG domain-containing protein</fullName>
    </recommendedName>
</protein>
<feature type="compositionally biased region" description="Low complexity" evidence="2">
    <location>
        <begin position="373"/>
        <end position="385"/>
    </location>
</feature>
<dbReference type="PANTHER" id="PTHR33322">
    <property type="entry name" value="BAG DOMAIN CONTAINING PROTEIN, EXPRESSED"/>
    <property type="match status" value="1"/>
</dbReference>
<dbReference type="EMBL" id="LNZH02000206">
    <property type="protein sequence ID" value="OCB85909.1"/>
    <property type="molecule type" value="Genomic_DNA"/>
</dbReference>
<name>A0A9Q5NA06_SANBA</name>
<evidence type="ECO:0000256" key="1">
    <source>
        <dbReference type="SAM" id="Coils"/>
    </source>
</evidence>
<gene>
    <name evidence="4" type="ORF">A7U60_g7042</name>
</gene>
<feature type="compositionally biased region" description="Low complexity" evidence="2">
    <location>
        <begin position="408"/>
        <end position="424"/>
    </location>
</feature>
<dbReference type="OrthoDB" id="333905at2759"/>
<dbReference type="PROSITE" id="PS50096">
    <property type="entry name" value="IQ"/>
    <property type="match status" value="1"/>
</dbReference>
<feature type="compositionally biased region" description="Basic and acidic residues" evidence="2">
    <location>
        <begin position="482"/>
        <end position="502"/>
    </location>
</feature>
<evidence type="ECO:0000313" key="5">
    <source>
        <dbReference type="Proteomes" id="UP000757232"/>
    </source>
</evidence>
<feature type="compositionally biased region" description="Polar residues" evidence="2">
    <location>
        <begin position="349"/>
        <end position="362"/>
    </location>
</feature>
<dbReference type="GO" id="GO:0051087">
    <property type="term" value="F:protein-folding chaperone binding"/>
    <property type="evidence" value="ECO:0007669"/>
    <property type="project" value="InterPro"/>
</dbReference>
<dbReference type="Gene3D" id="1.20.58.120">
    <property type="entry name" value="BAG domain"/>
    <property type="match status" value="1"/>
</dbReference>
<dbReference type="Pfam" id="PF02179">
    <property type="entry name" value="BAG"/>
    <property type="match status" value="1"/>
</dbReference>
<dbReference type="InterPro" id="IPR040400">
    <property type="entry name" value="BAG5/6/7/8"/>
</dbReference>
<feature type="region of interest" description="Disordered" evidence="2">
    <location>
        <begin position="335"/>
        <end position="522"/>
    </location>
</feature>
<feature type="region of interest" description="Disordered" evidence="2">
    <location>
        <begin position="66"/>
        <end position="92"/>
    </location>
</feature>
<dbReference type="PANTHER" id="PTHR33322:SF4">
    <property type="entry name" value="BAG DOMAIN CONTAINING PROTEIN, EXPRESSED"/>
    <property type="match status" value="1"/>
</dbReference>
<proteinExistence type="predicted"/>
<feature type="region of interest" description="Disordered" evidence="2">
    <location>
        <begin position="122"/>
        <end position="216"/>
    </location>
</feature>
<organism evidence="4 5">
    <name type="scientific">Sanghuangporus baumii</name>
    <name type="common">Phellinus baumii</name>
    <dbReference type="NCBI Taxonomy" id="108892"/>
    <lineage>
        <taxon>Eukaryota</taxon>
        <taxon>Fungi</taxon>
        <taxon>Dikarya</taxon>
        <taxon>Basidiomycota</taxon>
        <taxon>Agaricomycotina</taxon>
        <taxon>Agaricomycetes</taxon>
        <taxon>Hymenochaetales</taxon>
        <taxon>Hymenochaetaceae</taxon>
        <taxon>Sanghuangporus</taxon>
    </lineage>
</organism>
<dbReference type="GO" id="GO:0006457">
    <property type="term" value="P:protein folding"/>
    <property type="evidence" value="ECO:0007669"/>
    <property type="project" value="TreeGrafter"/>
</dbReference>
<feature type="region of interest" description="Disordered" evidence="2">
    <location>
        <begin position="14"/>
        <end position="36"/>
    </location>
</feature>
<reference evidence="4" key="1">
    <citation type="submission" date="2016-06" db="EMBL/GenBank/DDBJ databases">
        <title>Draft Genome sequence of the fungus Inonotus baumii.</title>
        <authorList>
            <person name="Zhu H."/>
            <person name="Lin W."/>
        </authorList>
    </citation>
    <scope>NUCLEOTIDE SEQUENCE</scope>
    <source>
        <strain evidence="4">821</strain>
    </source>
</reference>
<keyword evidence="1" id="KW-0175">Coiled coil</keyword>
<dbReference type="InterPro" id="IPR036533">
    <property type="entry name" value="BAG_dom_sf"/>
</dbReference>
<evidence type="ECO:0000313" key="4">
    <source>
        <dbReference type="EMBL" id="OCB85909.1"/>
    </source>
</evidence>
<feature type="compositionally biased region" description="Polar residues" evidence="2">
    <location>
        <begin position="153"/>
        <end position="173"/>
    </location>
</feature>
<evidence type="ECO:0000259" key="3">
    <source>
        <dbReference type="Pfam" id="PF02179"/>
    </source>
</evidence>
<keyword evidence="5" id="KW-1185">Reference proteome</keyword>